<dbReference type="Proteomes" id="UP001300672">
    <property type="component" value="Chromosome"/>
</dbReference>
<name>A0AA95KLC1_9GAMM</name>
<feature type="transmembrane region" description="Helical" evidence="1">
    <location>
        <begin position="87"/>
        <end position="105"/>
    </location>
</feature>
<dbReference type="EC" id="2.3.-.-" evidence="3"/>
<feature type="transmembrane region" description="Helical" evidence="1">
    <location>
        <begin position="141"/>
        <end position="162"/>
    </location>
</feature>
<evidence type="ECO:0000313" key="3">
    <source>
        <dbReference type="EMBL" id="WGZ91952.1"/>
    </source>
</evidence>
<feature type="transmembrane region" description="Helical" evidence="1">
    <location>
        <begin position="307"/>
        <end position="330"/>
    </location>
</feature>
<keyword evidence="1" id="KW-1133">Transmembrane helix</keyword>
<dbReference type="InterPro" id="IPR002656">
    <property type="entry name" value="Acyl_transf_3_dom"/>
</dbReference>
<accession>A0AA95KLC1</accession>
<dbReference type="PANTHER" id="PTHR23028">
    <property type="entry name" value="ACETYLTRANSFERASE"/>
    <property type="match status" value="1"/>
</dbReference>
<dbReference type="AlphaFoldDB" id="A0AA95KLC1"/>
<gene>
    <name evidence="3" type="ORF">QJT80_05585</name>
</gene>
<keyword evidence="3" id="KW-0808">Transferase</keyword>
<dbReference type="PANTHER" id="PTHR23028:SF53">
    <property type="entry name" value="ACYL_TRANSF_3 DOMAIN-CONTAINING PROTEIN"/>
    <property type="match status" value="1"/>
</dbReference>
<feature type="transmembrane region" description="Helical" evidence="1">
    <location>
        <begin position="198"/>
        <end position="216"/>
    </location>
</feature>
<feature type="transmembrane region" description="Helical" evidence="1">
    <location>
        <begin position="223"/>
        <end position="243"/>
    </location>
</feature>
<reference evidence="3" key="1">
    <citation type="journal article" date="2023" name="Int. J. Mol. Sci.">
        <title>Metagenomics Revealed a New Genus 'Candidatus Thiocaldithrix dubininis' gen. nov., sp. nov. and a New Species 'Candidatus Thiothrix putei' sp. nov. in the Family Thiotrichaceae, Some Members of Which Have Traits of Both Na+- and H+-Motive Energetics.</title>
        <authorList>
            <person name="Ravin N.V."/>
            <person name="Muntyan M.S."/>
            <person name="Smolyakov D.D."/>
            <person name="Rudenko T.S."/>
            <person name="Beletsky A.V."/>
            <person name="Mardanov A.V."/>
            <person name="Grabovich M.Y."/>
        </authorList>
    </citation>
    <scope>NUCLEOTIDE SEQUENCE</scope>
    <source>
        <strain evidence="3">GKL-01</strain>
    </source>
</reference>
<evidence type="ECO:0000256" key="1">
    <source>
        <dbReference type="SAM" id="Phobius"/>
    </source>
</evidence>
<keyword evidence="3" id="KW-0012">Acyltransferase</keyword>
<feature type="transmembrane region" description="Helical" evidence="1">
    <location>
        <begin position="56"/>
        <end position="75"/>
    </location>
</feature>
<proteinExistence type="predicted"/>
<feature type="domain" description="Acyltransferase 3" evidence="2">
    <location>
        <begin position="23"/>
        <end position="325"/>
    </location>
</feature>
<dbReference type="EMBL" id="CP124755">
    <property type="protein sequence ID" value="WGZ91952.1"/>
    <property type="molecule type" value="Genomic_DNA"/>
</dbReference>
<dbReference type="GO" id="GO:0016747">
    <property type="term" value="F:acyltransferase activity, transferring groups other than amino-acyl groups"/>
    <property type="evidence" value="ECO:0007669"/>
    <property type="project" value="InterPro"/>
</dbReference>
<feature type="transmembrane region" description="Helical" evidence="1">
    <location>
        <begin position="169"/>
        <end position="186"/>
    </location>
</feature>
<dbReference type="GO" id="GO:0000271">
    <property type="term" value="P:polysaccharide biosynthetic process"/>
    <property type="evidence" value="ECO:0007669"/>
    <property type="project" value="TreeGrafter"/>
</dbReference>
<sequence length="342" mass="39640">MTTLTQVANQAATHGQSELNRLDYLDGWRGLAIFFVLISHFYPVPYYNLGRFGVDIFFVLSGLLMSHILFVKRVPLSTFYKRRISRVFPVFFIFISIVYLASYLFNLSAETHNYFYSLFFLRSYFPETPDLWNTGLPIGHIWSLNVEEHCYIVLSLLTLIPLLKKREAIALFILGFASIALNALYWLHPDLMPSKIPVRTEIVASHLLLSAAYALVKHKITHFIPSWLPLLTFILAAACYSNYAPPYAMWGFSPLLLAFTVNHLDKIPLAAKQILSIDSLRLLGIWSFSIYMWQQPFFFYLRDYENYIPMAVILGFLASILLGIASFYLLENPIRRYLNNRW</sequence>
<keyword evidence="1" id="KW-0472">Membrane</keyword>
<organism evidence="3">
    <name type="scientific">Candidatus Thiocaldithrix dubininis</name>
    <dbReference type="NCBI Taxonomy" id="3080823"/>
    <lineage>
        <taxon>Bacteria</taxon>
        <taxon>Pseudomonadati</taxon>
        <taxon>Pseudomonadota</taxon>
        <taxon>Gammaproteobacteria</taxon>
        <taxon>Thiotrichales</taxon>
        <taxon>Thiotrichaceae</taxon>
        <taxon>Candidatus Thiocaldithrix</taxon>
    </lineage>
</organism>
<reference evidence="3" key="2">
    <citation type="submission" date="2023-04" db="EMBL/GenBank/DDBJ databases">
        <authorList>
            <person name="Beletskiy A.V."/>
            <person name="Mardanov A.V."/>
            <person name="Ravin N.V."/>
        </authorList>
    </citation>
    <scope>NUCLEOTIDE SEQUENCE</scope>
    <source>
        <strain evidence="3">GKL-01</strain>
    </source>
</reference>
<feature type="transmembrane region" description="Helical" evidence="1">
    <location>
        <begin position="27"/>
        <end position="44"/>
    </location>
</feature>
<dbReference type="InterPro" id="IPR050879">
    <property type="entry name" value="Acyltransferase_3"/>
</dbReference>
<dbReference type="Pfam" id="PF01757">
    <property type="entry name" value="Acyl_transf_3"/>
    <property type="match status" value="1"/>
</dbReference>
<dbReference type="KEGG" id="tdu:QJT80_05585"/>
<evidence type="ECO:0000259" key="2">
    <source>
        <dbReference type="Pfam" id="PF01757"/>
    </source>
</evidence>
<protein>
    <submittedName>
        <fullName evidence="3">Acyltransferase</fullName>
        <ecNumber evidence="3">2.3.-.-</ecNumber>
    </submittedName>
</protein>
<keyword evidence="1" id="KW-0812">Transmembrane</keyword>
<dbReference type="GO" id="GO:0016020">
    <property type="term" value="C:membrane"/>
    <property type="evidence" value="ECO:0007669"/>
    <property type="project" value="TreeGrafter"/>
</dbReference>